<evidence type="ECO:0000313" key="4">
    <source>
        <dbReference type="Proteomes" id="UP000054498"/>
    </source>
</evidence>
<dbReference type="RefSeq" id="XP_013899077.1">
    <property type="nucleotide sequence ID" value="XM_014043623.1"/>
</dbReference>
<keyword evidence="2" id="KW-1133">Transmembrane helix</keyword>
<gene>
    <name evidence="3" type="ORF">MNEG_7906</name>
</gene>
<feature type="compositionally biased region" description="Low complexity" evidence="1">
    <location>
        <begin position="98"/>
        <end position="113"/>
    </location>
</feature>
<protein>
    <submittedName>
        <fullName evidence="3">Uncharacterized protein</fullName>
    </submittedName>
</protein>
<dbReference type="GeneID" id="25740782"/>
<dbReference type="AlphaFoldDB" id="A0A0D2JLF3"/>
<name>A0A0D2JLF3_9CHLO</name>
<dbReference type="Proteomes" id="UP000054498">
    <property type="component" value="Unassembled WGS sequence"/>
</dbReference>
<dbReference type="KEGG" id="mng:MNEG_7906"/>
<accession>A0A0D2JLF3</accession>
<reference evidence="3 4" key="1">
    <citation type="journal article" date="2013" name="BMC Genomics">
        <title>Reconstruction of the lipid metabolism for the microalga Monoraphidium neglectum from its genome sequence reveals characteristics suitable for biofuel production.</title>
        <authorList>
            <person name="Bogen C."/>
            <person name="Al-Dilaimi A."/>
            <person name="Albersmeier A."/>
            <person name="Wichmann J."/>
            <person name="Grundmann M."/>
            <person name="Rupp O."/>
            <person name="Lauersen K.J."/>
            <person name="Blifernez-Klassen O."/>
            <person name="Kalinowski J."/>
            <person name="Goesmann A."/>
            <person name="Mussgnug J.H."/>
            <person name="Kruse O."/>
        </authorList>
    </citation>
    <scope>NUCLEOTIDE SEQUENCE [LARGE SCALE GENOMIC DNA]</scope>
    <source>
        <strain evidence="3 4">SAG 48.87</strain>
    </source>
</reference>
<feature type="transmembrane region" description="Helical" evidence="2">
    <location>
        <begin position="20"/>
        <end position="39"/>
    </location>
</feature>
<keyword evidence="2" id="KW-0472">Membrane</keyword>
<sequence length="113" mass="11608">MAGDPIAPTATGAWGQTAIIPLWVPVVVFAHVFAAFWLLKTWMLNAPAVQRKVRQEGRAMSKLAKQASQKLRAGLKQGSAAGATVAAGKAGRTESLDDAAGNGAAAGDQVAIQ</sequence>
<feature type="region of interest" description="Disordered" evidence="1">
    <location>
        <begin position="92"/>
        <end position="113"/>
    </location>
</feature>
<keyword evidence="4" id="KW-1185">Reference proteome</keyword>
<evidence type="ECO:0000313" key="3">
    <source>
        <dbReference type="EMBL" id="KIZ00058.1"/>
    </source>
</evidence>
<evidence type="ECO:0000256" key="2">
    <source>
        <dbReference type="SAM" id="Phobius"/>
    </source>
</evidence>
<dbReference type="EMBL" id="KK101664">
    <property type="protein sequence ID" value="KIZ00058.1"/>
    <property type="molecule type" value="Genomic_DNA"/>
</dbReference>
<proteinExistence type="predicted"/>
<feature type="non-terminal residue" evidence="3">
    <location>
        <position position="113"/>
    </location>
</feature>
<keyword evidence="2" id="KW-0812">Transmembrane</keyword>
<evidence type="ECO:0000256" key="1">
    <source>
        <dbReference type="SAM" id="MobiDB-lite"/>
    </source>
</evidence>
<organism evidence="3 4">
    <name type="scientific">Monoraphidium neglectum</name>
    <dbReference type="NCBI Taxonomy" id="145388"/>
    <lineage>
        <taxon>Eukaryota</taxon>
        <taxon>Viridiplantae</taxon>
        <taxon>Chlorophyta</taxon>
        <taxon>core chlorophytes</taxon>
        <taxon>Chlorophyceae</taxon>
        <taxon>CS clade</taxon>
        <taxon>Sphaeropleales</taxon>
        <taxon>Selenastraceae</taxon>
        <taxon>Monoraphidium</taxon>
    </lineage>
</organism>